<organism evidence="5 6">
    <name type="scientific">Glutinoglossum americanum</name>
    <dbReference type="NCBI Taxonomy" id="1670608"/>
    <lineage>
        <taxon>Eukaryota</taxon>
        <taxon>Fungi</taxon>
        <taxon>Dikarya</taxon>
        <taxon>Ascomycota</taxon>
        <taxon>Pezizomycotina</taxon>
        <taxon>Geoglossomycetes</taxon>
        <taxon>Geoglossales</taxon>
        <taxon>Geoglossaceae</taxon>
        <taxon>Glutinoglossum</taxon>
    </lineage>
</organism>
<feature type="compositionally biased region" description="Basic residues" evidence="4">
    <location>
        <begin position="784"/>
        <end position="799"/>
    </location>
</feature>
<evidence type="ECO:0000256" key="3">
    <source>
        <dbReference type="PROSITE-ProRule" id="PRU00339"/>
    </source>
</evidence>
<feature type="region of interest" description="Disordered" evidence="4">
    <location>
        <begin position="532"/>
        <end position="551"/>
    </location>
</feature>
<dbReference type="EMBL" id="JAGHQL010000019">
    <property type="protein sequence ID" value="KAH0544396.1"/>
    <property type="molecule type" value="Genomic_DNA"/>
</dbReference>
<dbReference type="SMART" id="SM00028">
    <property type="entry name" value="TPR"/>
    <property type="match status" value="5"/>
</dbReference>
<dbReference type="Proteomes" id="UP000698800">
    <property type="component" value="Unassembled WGS sequence"/>
</dbReference>
<sequence>MRWINQGLILTAQSEFKVVQYLGNRSSTLTVQSSGLSQLIPSLLTAIETERSHHEDAFQARVCLGWVHWTLGEPGLAMSRLPKDLEEAIKGLNQGGRASQVKTNSSLDAIETFKSNLPLLSQNHDSSSSSPERSLWTECLLSHFCLLSSELATGSELKNSDESALEAFRAWARFWESRPGQGLAALGGVCMETGAQTGVPRRRVWKSYYDTLSRILQKGLPYPLPRAPPEASPNGSVEHIYARLQQRAELQHVQTTYEGLMLEEVRFPKADEVSREIEEWVESVIGNWRIFCGSTWLDEDLGEGGKEAVSRNVLEVLYRAAAKSFHSTPILRHLFTVHASLAEFNLAVKALDTYLELVTKAKARVEKSGELEAALDDDETILRTASEGIRMLCYFGGRSEAERARQIGIFIEDWLKEYKIESQQPLEADGHSAVTRDINELKSESVVSPSGIAMAYRAIGISRSHWARLTFDASSRSEIQAHAAKYLRKSLAPAYGDTSNPESLFALGLLLAESRDINGAIEFAKRALLPPTPSDAPTVDDSDASERNRADLSDGQFVRERSLIPFWHLLALLLSARQDFQTARKSCEAAFEQFLDPVNLFGRGDPNVASPNDGWLELDNKFGRKRARGVVDDMEIFEREGILQVKMTQLALVEVAEGSEVAVNASDELLGLYQRLFGDLKLPGLKASTTDIALPPPKSSSGTIRSFGGGLFSRQKSIRKNLLSETDPYSTATLGAATTPRPQTVAGQAPKIQVTDEDGGAKGQGPRHITSPLTSHDKATGEKLHKRHKSLTSLRKKKAERPSSAGSPEPKSKIGSILEKKQSIRGRKDNQQSQAPEAEQSQLQPNSHHEGDGRISPSPSQVGLAVSPDIPSPAPSTTAEHSHHRSTPHESPRSQLPGAVPKQNLHLPVPRFTPQRYPILRHDDRRRRSIRMLVKVWLLIAGLYRRASMYEDAKESVDEAAKLVDGVELEMSKEAFNPGWEGYKAVEELRGDVWTEQGYLSRAQSSHFEALSHFEQAVSYFPDHPLATVGLANILLDISSEAIQPHPSMPSLTPPSSTPITPSAAATPTQDPIVAHIHSKQFPPPSKNSTGSVASPLGIRDNPTDTPNAQTANQTSHGQPLKPLSELDLLAARDRAYGLLSSLTKLGWGWDFSEAWMALARAYEERGQLEKAKEALWWCVELEEGRPVRGWSVVNAGGFVL</sequence>
<comment type="caution">
    <text evidence="5">The sequence shown here is derived from an EMBL/GenBank/DDBJ whole genome shotgun (WGS) entry which is preliminary data.</text>
</comment>
<evidence type="ECO:0000256" key="2">
    <source>
        <dbReference type="ARBA" id="ARBA00038251"/>
    </source>
</evidence>
<feature type="region of interest" description="Disordered" evidence="4">
    <location>
        <begin position="1045"/>
        <end position="1121"/>
    </location>
</feature>
<feature type="repeat" description="TPR" evidence="3">
    <location>
        <begin position="1153"/>
        <end position="1186"/>
    </location>
</feature>
<dbReference type="Gene3D" id="1.25.40.10">
    <property type="entry name" value="Tetratricopeptide repeat domain"/>
    <property type="match status" value="2"/>
</dbReference>
<dbReference type="InterPro" id="IPR011990">
    <property type="entry name" value="TPR-like_helical_dom_sf"/>
</dbReference>
<dbReference type="OrthoDB" id="29013at2759"/>
<evidence type="ECO:0000313" key="6">
    <source>
        <dbReference type="Proteomes" id="UP000698800"/>
    </source>
</evidence>
<feature type="region of interest" description="Disordered" evidence="4">
    <location>
        <begin position="731"/>
        <end position="910"/>
    </location>
</feature>
<dbReference type="PROSITE" id="PS50005">
    <property type="entry name" value="TPR"/>
    <property type="match status" value="2"/>
</dbReference>
<accession>A0A9P8I213</accession>
<dbReference type="InterPro" id="IPR051722">
    <property type="entry name" value="Endocytosis_PI4K-reg_protein"/>
</dbReference>
<evidence type="ECO:0000313" key="5">
    <source>
        <dbReference type="EMBL" id="KAH0544396.1"/>
    </source>
</evidence>
<feature type="compositionally biased region" description="Low complexity" evidence="4">
    <location>
        <begin position="1058"/>
        <end position="1069"/>
    </location>
</feature>
<dbReference type="Pfam" id="PF13181">
    <property type="entry name" value="TPR_8"/>
    <property type="match status" value="1"/>
</dbReference>
<feature type="compositionally biased region" description="Polar residues" evidence="4">
    <location>
        <begin position="1104"/>
        <end position="1118"/>
    </location>
</feature>
<comment type="similarity">
    <text evidence="2">Belongs to the YPP1 family.</text>
</comment>
<evidence type="ECO:0008006" key="7">
    <source>
        <dbReference type="Google" id="ProtNLM"/>
    </source>
</evidence>
<reference evidence="5" key="1">
    <citation type="submission" date="2021-03" db="EMBL/GenBank/DDBJ databases">
        <title>Comparative genomics and phylogenomic investigation of the class Geoglossomycetes provide insights into ecological specialization and systematics.</title>
        <authorList>
            <person name="Melie T."/>
            <person name="Pirro S."/>
            <person name="Miller A.N."/>
            <person name="Quandt A."/>
        </authorList>
    </citation>
    <scope>NUCLEOTIDE SEQUENCE</scope>
    <source>
        <strain evidence="5">GBOQ0MN5Z8</strain>
    </source>
</reference>
<dbReference type="InterPro" id="IPR019734">
    <property type="entry name" value="TPR_rpt"/>
</dbReference>
<feature type="compositionally biased region" description="Low complexity" evidence="4">
    <location>
        <begin position="831"/>
        <end position="845"/>
    </location>
</feature>
<proteinExistence type="inferred from homology"/>
<evidence type="ECO:0000256" key="4">
    <source>
        <dbReference type="SAM" id="MobiDB-lite"/>
    </source>
</evidence>
<dbReference type="PANTHER" id="PTHR23083:SF464">
    <property type="entry name" value="TETRATRICOPEPTIDE REPEAT DOMAIN 7, ISOFORM A"/>
    <property type="match status" value="1"/>
</dbReference>
<dbReference type="AlphaFoldDB" id="A0A9P8I213"/>
<comment type="function">
    <text evidence="1">Involved in endocytosis.</text>
</comment>
<feature type="compositionally biased region" description="Basic and acidic residues" evidence="4">
    <location>
        <begin position="818"/>
        <end position="830"/>
    </location>
</feature>
<evidence type="ECO:0000256" key="1">
    <source>
        <dbReference type="ARBA" id="ARBA00002550"/>
    </source>
</evidence>
<keyword evidence="3" id="KW-0802">TPR repeat</keyword>
<dbReference type="SUPFAM" id="SSF48452">
    <property type="entry name" value="TPR-like"/>
    <property type="match status" value="1"/>
</dbReference>
<name>A0A9P8I213_9PEZI</name>
<dbReference type="PANTHER" id="PTHR23083">
    <property type="entry name" value="TETRATRICOPEPTIDE REPEAT PROTEIN, TPR"/>
    <property type="match status" value="1"/>
</dbReference>
<gene>
    <name evidence="5" type="ORF">FGG08_001422</name>
</gene>
<keyword evidence="6" id="KW-1185">Reference proteome</keyword>
<feature type="repeat" description="TPR" evidence="3">
    <location>
        <begin position="991"/>
        <end position="1024"/>
    </location>
</feature>
<protein>
    <recommendedName>
        <fullName evidence="7">Filamentation protein</fullName>
    </recommendedName>
</protein>